<keyword evidence="1" id="KW-0812">Transmembrane</keyword>
<dbReference type="AlphaFoldDB" id="A0A401ZW78"/>
<accession>A0A401ZW78</accession>
<feature type="transmembrane region" description="Helical" evidence="1">
    <location>
        <begin position="54"/>
        <end position="74"/>
    </location>
</feature>
<keyword evidence="1" id="KW-1133">Transmembrane helix</keyword>
<dbReference type="Proteomes" id="UP000287352">
    <property type="component" value="Unassembled WGS sequence"/>
</dbReference>
<protein>
    <submittedName>
        <fullName evidence="2">Uncharacterized protein</fullName>
    </submittedName>
</protein>
<name>A0A401ZW78_9CHLR</name>
<evidence type="ECO:0000313" key="3">
    <source>
        <dbReference type="Proteomes" id="UP000287352"/>
    </source>
</evidence>
<comment type="caution">
    <text evidence="2">The sequence shown here is derived from an EMBL/GenBank/DDBJ whole genome shotgun (WGS) entry which is preliminary data.</text>
</comment>
<sequence length="77" mass="8692">MEAIIVYGLVLVFFVVVVLFMGLIFLKQTYVSPPELPVQGEHPRQRSPAQKETTLAYGVIAALFAGFCMLTWFIKKK</sequence>
<evidence type="ECO:0000256" key="1">
    <source>
        <dbReference type="SAM" id="Phobius"/>
    </source>
</evidence>
<keyword evidence="1" id="KW-0472">Membrane</keyword>
<dbReference type="EMBL" id="BIFR01000001">
    <property type="protein sequence ID" value="GCE11155.1"/>
    <property type="molecule type" value="Genomic_DNA"/>
</dbReference>
<dbReference type="RefSeq" id="WP_126578825.1">
    <property type="nucleotide sequence ID" value="NZ_BIFR01000001.1"/>
</dbReference>
<keyword evidence="3" id="KW-1185">Reference proteome</keyword>
<evidence type="ECO:0000313" key="2">
    <source>
        <dbReference type="EMBL" id="GCE11155.1"/>
    </source>
</evidence>
<proteinExistence type="predicted"/>
<reference evidence="3" key="1">
    <citation type="submission" date="2018-12" db="EMBL/GenBank/DDBJ databases">
        <title>Tengunoibacter tsumagoiensis gen. nov., sp. nov., Dictyobacter kobayashii sp. nov., D. alpinus sp. nov., and D. joshuensis sp. nov. and description of Dictyobacteraceae fam. nov. within the order Ktedonobacterales isolated from Tengu-no-mugimeshi.</title>
        <authorList>
            <person name="Wang C.M."/>
            <person name="Zheng Y."/>
            <person name="Sakai Y."/>
            <person name="Toyoda A."/>
            <person name="Minakuchi Y."/>
            <person name="Abe K."/>
            <person name="Yokota A."/>
            <person name="Yabe S."/>
        </authorList>
    </citation>
    <scope>NUCLEOTIDE SEQUENCE [LARGE SCALE GENOMIC DNA]</scope>
    <source>
        <strain evidence="3">Uno3</strain>
    </source>
</reference>
<organism evidence="2 3">
    <name type="scientific">Tengunoibacter tsumagoiensis</name>
    <dbReference type="NCBI Taxonomy" id="2014871"/>
    <lineage>
        <taxon>Bacteria</taxon>
        <taxon>Bacillati</taxon>
        <taxon>Chloroflexota</taxon>
        <taxon>Ktedonobacteria</taxon>
        <taxon>Ktedonobacterales</taxon>
        <taxon>Dictyobacteraceae</taxon>
        <taxon>Tengunoibacter</taxon>
    </lineage>
</organism>
<gene>
    <name evidence="2" type="ORF">KTT_10140</name>
</gene>
<feature type="transmembrane region" description="Helical" evidence="1">
    <location>
        <begin position="6"/>
        <end position="26"/>
    </location>
</feature>